<sequence>MSASFEGELAREEARGRAAGEDAIAAVESRALARLARGRTMRRGLVVGVSAAVVGIAAWAITSTTEPSTLAAPGSPMDAATAVPSPAPEVSDLQDQDSDLRLAGGDLTAEALIASASPRTLGEEPESPRQAALLCDTDATAYPWNGASATEPTAREVEACEAVWVGDGLVLAPEFADARMLSRVGEDGATVVLDWLLQWVDPGSATALTVDEAAITVTLATDQDTLSAPAPRIGDAYVGESLWVSPTRRLAVLGGATSPRTMSPEYAALVGGVELATAAPGEALHSEQLWAIASGEVVPQVVLQVRIPPAGGAASQELILELEIVPDNRMWGDAEVAGLSAEALMVGVEPRSRDDAADPDRQAASVCELAHAAWSGTAYFGPDWSPVLDAVECEPVWLGRSFFASAPRAEDASEGMPATYVQWLLTNTTDDAVRAGIPLLLVETRPERDATPAALTVFDSLAATPSAWTEDGRRIVPLSDMFGGIMTQHVQAGAYLANAANISVESRLLGPERDPARVLRSVRNGAQATALVPVPFGDDASRVLVLEVPMGDTLRGSP</sequence>
<accession>A0ABT8GCT0</accession>
<dbReference type="EMBL" id="JAUHPW010000013">
    <property type="protein sequence ID" value="MDN4476951.1"/>
    <property type="molecule type" value="Genomic_DNA"/>
</dbReference>
<comment type="caution">
    <text evidence="3">The sequence shown here is derived from an EMBL/GenBank/DDBJ whole genome shotgun (WGS) entry which is preliminary data.</text>
</comment>
<reference evidence="3" key="1">
    <citation type="submission" date="2023-06" db="EMBL/GenBank/DDBJ databases">
        <title>Sysu t00192.</title>
        <authorList>
            <person name="Gao L."/>
            <person name="Fang B.-Z."/>
            <person name="Li W.-J."/>
        </authorList>
    </citation>
    <scope>NUCLEOTIDE SEQUENCE</scope>
    <source>
        <strain evidence="3">SYSU T00192</strain>
    </source>
</reference>
<name>A0ABT8GCT0_9MICO</name>
<keyword evidence="4" id="KW-1185">Reference proteome</keyword>
<keyword evidence="2" id="KW-1133">Transmembrane helix</keyword>
<dbReference type="Proteomes" id="UP001172728">
    <property type="component" value="Unassembled WGS sequence"/>
</dbReference>
<organism evidence="3 4">
    <name type="scientific">Demequina litoralis</name>
    <dbReference type="NCBI Taxonomy" id="3051660"/>
    <lineage>
        <taxon>Bacteria</taxon>
        <taxon>Bacillati</taxon>
        <taxon>Actinomycetota</taxon>
        <taxon>Actinomycetes</taxon>
        <taxon>Micrococcales</taxon>
        <taxon>Demequinaceae</taxon>
        <taxon>Demequina</taxon>
    </lineage>
</organism>
<keyword evidence="2" id="KW-0472">Membrane</keyword>
<dbReference type="RefSeq" id="WP_301135861.1">
    <property type="nucleotide sequence ID" value="NZ_JAUHPW010000013.1"/>
</dbReference>
<protein>
    <submittedName>
        <fullName evidence="3">Uncharacterized protein</fullName>
    </submittedName>
</protein>
<evidence type="ECO:0000256" key="1">
    <source>
        <dbReference type="SAM" id="MobiDB-lite"/>
    </source>
</evidence>
<evidence type="ECO:0000313" key="4">
    <source>
        <dbReference type="Proteomes" id="UP001172728"/>
    </source>
</evidence>
<feature type="region of interest" description="Disordered" evidence="1">
    <location>
        <begin position="67"/>
        <end position="94"/>
    </location>
</feature>
<proteinExistence type="predicted"/>
<gene>
    <name evidence="3" type="ORF">QQX09_13915</name>
</gene>
<evidence type="ECO:0000313" key="3">
    <source>
        <dbReference type="EMBL" id="MDN4476951.1"/>
    </source>
</evidence>
<feature type="transmembrane region" description="Helical" evidence="2">
    <location>
        <begin position="44"/>
        <end position="61"/>
    </location>
</feature>
<evidence type="ECO:0000256" key="2">
    <source>
        <dbReference type="SAM" id="Phobius"/>
    </source>
</evidence>
<keyword evidence="2" id="KW-0812">Transmembrane</keyword>